<dbReference type="PANTHER" id="PTHR32204:SF0">
    <property type="entry name" value="ATPASE RAVA"/>
    <property type="match status" value="1"/>
</dbReference>
<organism evidence="3 6">
    <name type="scientific">Myxococcus virescens</name>
    <dbReference type="NCBI Taxonomy" id="83456"/>
    <lineage>
        <taxon>Bacteria</taxon>
        <taxon>Pseudomonadati</taxon>
        <taxon>Myxococcota</taxon>
        <taxon>Myxococcia</taxon>
        <taxon>Myxococcales</taxon>
        <taxon>Cystobacterineae</taxon>
        <taxon>Myxococcaceae</taxon>
        <taxon>Myxococcus</taxon>
    </lineage>
</organism>
<dbReference type="RefSeq" id="WP_090495953.1">
    <property type="nucleotide sequence ID" value="NZ_BJVY01000070.1"/>
</dbReference>
<accession>A0A511HP33</accession>
<dbReference type="InterPro" id="IPR027417">
    <property type="entry name" value="P-loop_NTPase"/>
</dbReference>
<dbReference type="Pfam" id="PF17868">
    <property type="entry name" value="AAA_lid_8"/>
    <property type="match status" value="1"/>
</dbReference>
<reference evidence="4 5" key="1">
    <citation type="submission" date="2016-10" db="EMBL/GenBank/DDBJ databases">
        <authorList>
            <person name="Varghese N."/>
            <person name="Submissions S."/>
        </authorList>
    </citation>
    <scope>NUCLEOTIDE SEQUENCE [LARGE SCALE GENOMIC DNA]</scope>
    <source>
        <strain evidence="4 5">DSM 2260</strain>
    </source>
</reference>
<dbReference type="Pfam" id="PF20030">
    <property type="entry name" value="bpMoxR"/>
    <property type="match status" value="1"/>
</dbReference>
<dbReference type="Proteomes" id="UP000321224">
    <property type="component" value="Unassembled WGS sequence"/>
</dbReference>
<comment type="caution">
    <text evidence="3">The sequence shown here is derived from an EMBL/GenBank/DDBJ whole genome shotgun (WGS) entry which is preliminary data.</text>
</comment>
<dbReference type="SMART" id="SM00382">
    <property type="entry name" value="AAA"/>
    <property type="match status" value="1"/>
</dbReference>
<evidence type="ECO:0000313" key="5">
    <source>
        <dbReference type="Proteomes" id="UP000198717"/>
    </source>
</evidence>
<evidence type="ECO:0000313" key="4">
    <source>
        <dbReference type="EMBL" id="SDF35346.1"/>
    </source>
</evidence>
<name>A0A511HP33_9BACT</name>
<dbReference type="InterPro" id="IPR041538">
    <property type="entry name" value="RavA-like_AAA_lid"/>
</dbReference>
<keyword evidence="5" id="KW-1185">Reference proteome</keyword>
<dbReference type="PANTHER" id="PTHR32204">
    <property type="entry name" value="ATPASE RAVA"/>
    <property type="match status" value="1"/>
</dbReference>
<dbReference type="SUPFAM" id="SSF52540">
    <property type="entry name" value="P-loop containing nucleoside triphosphate hydrolases"/>
    <property type="match status" value="1"/>
</dbReference>
<evidence type="ECO:0000313" key="6">
    <source>
        <dbReference type="Proteomes" id="UP000321224"/>
    </source>
</evidence>
<reference evidence="3 6" key="2">
    <citation type="submission" date="2019-07" db="EMBL/GenBank/DDBJ databases">
        <title>Whole genome shotgun sequence of Myxococcus virescens NBRC 100334.</title>
        <authorList>
            <person name="Hosoyama A."/>
            <person name="Uohara A."/>
            <person name="Ohji S."/>
            <person name="Ichikawa N."/>
        </authorList>
    </citation>
    <scope>NUCLEOTIDE SEQUENCE [LARGE SCALE GENOMIC DNA]</scope>
    <source>
        <strain evidence="3 6">NBRC 100334</strain>
    </source>
</reference>
<dbReference type="Proteomes" id="UP000198717">
    <property type="component" value="Unassembled WGS sequence"/>
</dbReference>
<evidence type="ECO:0000259" key="2">
    <source>
        <dbReference type="SMART" id="SM00382"/>
    </source>
</evidence>
<feature type="compositionally biased region" description="Basic and acidic residues" evidence="1">
    <location>
        <begin position="327"/>
        <end position="338"/>
    </location>
</feature>
<proteinExistence type="predicted"/>
<feature type="domain" description="AAA+ ATPase" evidence="2">
    <location>
        <begin position="44"/>
        <end position="185"/>
    </location>
</feature>
<dbReference type="EMBL" id="BJVY01000070">
    <property type="protein sequence ID" value="GEL75352.1"/>
    <property type="molecule type" value="Genomic_DNA"/>
</dbReference>
<dbReference type="EMBL" id="FNAJ01000034">
    <property type="protein sequence ID" value="SDF35346.1"/>
    <property type="molecule type" value="Genomic_DNA"/>
</dbReference>
<dbReference type="InterPro" id="IPR045427">
    <property type="entry name" value="MoxR"/>
</dbReference>
<dbReference type="InterPro" id="IPR050513">
    <property type="entry name" value="RavA_ATPases"/>
</dbReference>
<protein>
    <submittedName>
        <fullName evidence="4">MoxR-like ATPase</fullName>
    </submittedName>
</protein>
<dbReference type="CDD" id="cd00009">
    <property type="entry name" value="AAA"/>
    <property type="match status" value="1"/>
</dbReference>
<dbReference type="InterPro" id="IPR003593">
    <property type="entry name" value="AAA+_ATPase"/>
</dbReference>
<dbReference type="AlphaFoldDB" id="A0A511HP33"/>
<feature type="region of interest" description="Disordered" evidence="1">
    <location>
        <begin position="327"/>
        <end position="352"/>
    </location>
</feature>
<sequence>MAEPLKKQLPSDLTARIEALRDALLTGLVERDVPVRLALLASLAGEHLLLIGPPGTAKSLVARRLHLAFHPATYFERLLTRFTVPEELFGPLSIKGLEEDRYERLTEAYLPKASVAFLDEIFKANSAILNALLTLLNEREFDNGKRRESTPLISVVGASNELPEGEELDALFDRFLLRCHVGPVSKAGFPSLLELRGDVVVELSRQLRLSDEDLAEVGQAATEVAVPDDVVALLADLRDWCTAEGIQVSDRRWRKVVKLLQTAALTNGRDRVSIWDCWLLQHCLWSAPEQRAKVHDWYAARAGASAAMDPSRLTRIVVSWEARLKQDQDSRSQARDENGNLLFKGTDGKPAVNEVGEAQAKRGRDLLFLAPHDAHTEGPHSYYGMRGRIQDRTNTGAGFTLAELNPLWTQDAPGGWTQFMHWANRDAYLTNQANWHMEAVDLPPFMEPTRQKAAHVDACLKELTTLGQQVETYKAQLLAHIASLDADIRAHLWVTDDFAEPAAQSLEGTRREVDTLLGRLEKLRQGFGLLPREEVAP</sequence>
<dbReference type="Gene3D" id="3.40.50.300">
    <property type="entry name" value="P-loop containing nucleotide triphosphate hydrolases"/>
    <property type="match status" value="1"/>
</dbReference>
<evidence type="ECO:0000313" key="3">
    <source>
        <dbReference type="EMBL" id="GEL75352.1"/>
    </source>
</evidence>
<evidence type="ECO:0000256" key="1">
    <source>
        <dbReference type="SAM" id="MobiDB-lite"/>
    </source>
</evidence>
<gene>
    <name evidence="3" type="ORF">MVI01_71360</name>
    <name evidence="4" type="ORF">SAMN04488504_1347</name>
</gene>